<reference evidence="3 4" key="1">
    <citation type="submission" date="2021-02" db="EMBL/GenBank/DDBJ databases">
        <title>Genome assembly of Pseudopithomyces chartarum.</title>
        <authorList>
            <person name="Jauregui R."/>
            <person name="Singh J."/>
            <person name="Voisey C."/>
        </authorList>
    </citation>
    <scope>NUCLEOTIDE SEQUENCE [LARGE SCALE GENOMIC DNA]</scope>
    <source>
        <strain evidence="3 4">AGR01</strain>
    </source>
</reference>
<keyword evidence="4" id="KW-1185">Reference proteome</keyword>
<comment type="similarity">
    <text evidence="2">Belongs to the ustYa family.</text>
</comment>
<evidence type="ECO:0000256" key="2">
    <source>
        <dbReference type="ARBA" id="ARBA00035112"/>
    </source>
</evidence>
<name>A0AAN6RLC9_9PLEO</name>
<dbReference type="EMBL" id="WVTA01000002">
    <property type="protein sequence ID" value="KAK3216007.1"/>
    <property type="molecule type" value="Genomic_DNA"/>
</dbReference>
<evidence type="ECO:0000313" key="3">
    <source>
        <dbReference type="EMBL" id="KAK3216007.1"/>
    </source>
</evidence>
<organism evidence="3 4">
    <name type="scientific">Pseudopithomyces chartarum</name>
    <dbReference type="NCBI Taxonomy" id="1892770"/>
    <lineage>
        <taxon>Eukaryota</taxon>
        <taxon>Fungi</taxon>
        <taxon>Dikarya</taxon>
        <taxon>Ascomycota</taxon>
        <taxon>Pezizomycotina</taxon>
        <taxon>Dothideomycetes</taxon>
        <taxon>Pleosporomycetidae</taxon>
        <taxon>Pleosporales</taxon>
        <taxon>Massarineae</taxon>
        <taxon>Didymosphaeriaceae</taxon>
        <taxon>Pseudopithomyces</taxon>
    </lineage>
</organism>
<dbReference type="Pfam" id="PF11807">
    <property type="entry name" value="UstYa"/>
    <property type="match status" value="1"/>
</dbReference>
<proteinExistence type="inferred from homology"/>
<gene>
    <name evidence="3" type="ORF">GRF29_8g1801869</name>
</gene>
<dbReference type="PANTHER" id="PTHR33365">
    <property type="entry name" value="YALI0B05434P"/>
    <property type="match status" value="1"/>
</dbReference>
<dbReference type="PANTHER" id="PTHR33365:SF4">
    <property type="entry name" value="CYCLOCHLOROTINE BIOSYNTHESIS PROTEIN O"/>
    <property type="match status" value="1"/>
</dbReference>
<dbReference type="InterPro" id="IPR021765">
    <property type="entry name" value="UstYa-like"/>
</dbReference>
<dbReference type="Proteomes" id="UP001280581">
    <property type="component" value="Unassembled WGS sequence"/>
</dbReference>
<comment type="pathway">
    <text evidence="1">Mycotoxin biosynthesis.</text>
</comment>
<dbReference type="GO" id="GO:0043386">
    <property type="term" value="P:mycotoxin biosynthetic process"/>
    <property type="evidence" value="ECO:0007669"/>
    <property type="project" value="InterPro"/>
</dbReference>
<accession>A0AAN6RLC9</accession>
<evidence type="ECO:0000256" key="1">
    <source>
        <dbReference type="ARBA" id="ARBA00004685"/>
    </source>
</evidence>
<protein>
    <submittedName>
        <fullName evidence="3">Uncharacterized protein</fullName>
    </submittedName>
</protein>
<dbReference type="AlphaFoldDB" id="A0AAN6RLC9"/>
<sequence>MAAHESTKNREPEHIEHPESTLLLPIEECHRSTLVPFVQSFINIVLADQCPAPANHVIQYMPRRIWQDGDWSRYERKPGPELDALWNELLTGQIIRISKEEMEAQGENFTNRVELTDGDYLGTMSVWHSLHCLERLRKVIHIDYYRDKIPDYDPDHGMWTKEHSVGEKASIETWEVQIETWEVQIETQSFWV</sequence>
<comment type="caution">
    <text evidence="3">The sequence shown here is derived from an EMBL/GenBank/DDBJ whole genome shotgun (WGS) entry which is preliminary data.</text>
</comment>
<evidence type="ECO:0000313" key="4">
    <source>
        <dbReference type="Proteomes" id="UP001280581"/>
    </source>
</evidence>